<dbReference type="AlphaFoldDB" id="A0AAE1KXJ7"/>
<reference evidence="2" key="1">
    <citation type="submission" date="2023-10" db="EMBL/GenBank/DDBJ databases">
        <title>Genome assemblies of two species of porcelain crab, Petrolisthes cinctipes and Petrolisthes manimaculis (Anomura: Porcellanidae).</title>
        <authorList>
            <person name="Angst P."/>
        </authorList>
    </citation>
    <scope>NUCLEOTIDE SEQUENCE</scope>
    <source>
        <strain evidence="2">PB745_01</strain>
        <tissue evidence="2">Gill</tissue>
    </source>
</reference>
<organism evidence="2 3">
    <name type="scientific">Petrolisthes cinctipes</name>
    <name type="common">Flat porcelain crab</name>
    <dbReference type="NCBI Taxonomy" id="88211"/>
    <lineage>
        <taxon>Eukaryota</taxon>
        <taxon>Metazoa</taxon>
        <taxon>Ecdysozoa</taxon>
        <taxon>Arthropoda</taxon>
        <taxon>Crustacea</taxon>
        <taxon>Multicrustacea</taxon>
        <taxon>Malacostraca</taxon>
        <taxon>Eumalacostraca</taxon>
        <taxon>Eucarida</taxon>
        <taxon>Decapoda</taxon>
        <taxon>Pleocyemata</taxon>
        <taxon>Anomura</taxon>
        <taxon>Galatheoidea</taxon>
        <taxon>Porcellanidae</taxon>
        <taxon>Petrolisthes</taxon>
    </lineage>
</organism>
<dbReference type="EMBL" id="JAWQEG010000791">
    <property type="protein sequence ID" value="KAK3885505.1"/>
    <property type="molecule type" value="Genomic_DNA"/>
</dbReference>
<comment type="caution">
    <text evidence="2">The sequence shown here is derived from an EMBL/GenBank/DDBJ whole genome shotgun (WGS) entry which is preliminary data.</text>
</comment>
<keyword evidence="3" id="KW-1185">Reference proteome</keyword>
<feature type="region of interest" description="Disordered" evidence="1">
    <location>
        <begin position="87"/>
        <end position="114"/>
    </location>
</feature>
<evidence type="ECO:0000313" key="3">
    <source>
        <dbReference type="Proteomes" id="UP001286313"/>
    </source>
</evidence>
<protein>
    <submittedName>
        <fullName evidence="2">Uncharacterized protein</fullName>
    </submittedName>
</protein>
<dbReference type="Proteomes" id="UP001286313">
    <property type="component" value="Unassembled WGS sequence"/>
</dbReference>
<accession>A0AAE1KXJ7</accession>
<evidence type="ECO:0000256" key="1">
    <source>
        <dbReference type="SAM" id="MobiDB-lite"/>
    </source>
</evidence>
<evidence type="ECO:0000313" key="2">
    <source>
        <dbReference type="EMBL" id="KAK3885505.1"/>
    </source>
</evidence>
<gene>
    <name evidence="2" type="ORF">Pcinc_010246</name>
</gene>
<proteinExistence type="predicted"/>
<sequence length="114" mass="12777">MADSWSVTFKTPGIRLLIRLRSSRNANNGNAVGVYRATAGTDDVLTKHLHACSARSPIRKKGTTFSLSLSPNHCDTWTLPRHLLHVPPPHHHAQNAKEWQENLSRIQDPPQCLQ</sequence>
<name>A0AAE1KXJ7_PETCI</name>